<gene>
    <name evidence="1" type="ORF">ACFPWU_08240</name>
</gene>
<accession>A0ABW1QVU5</accession>
<dbReference type="Proteomes" id="UP001596098">
    <property type="component" value="Unassembled WGS sequence"/>
</dbReference>
<sequence length="525" mass="54577">MIDPDSVAVLLGYNASAHPNYCLNPNGAVGGVGWRTLIPGSRIQSVDASSEGAPEALAYVSSAAGAQVWQSVEFPVDGAAGHRPYAYFTAVFTSADLACTFTYTDAAGTWIGTSSTHVVPAGTTRTRFAILPAAPAPAGARTCVLSMSFTASGAGTSHVLTDFKLTSAATAPGDATVGSLTWNDISDWCEDITATLAGLSVGTLTVRAHDQWAVLAARPGHQIRVEVGGQRLWTGVVSRVVSESRKAKRAGVDLKPIVTITATDAVTQLAGTPAPRGVTSFVNLPASLDRGTTPWVVQGVSDSVAVAATLSTPGASALDQVIRTVTTATISRVRAWIDRFGVLQVYGTSGFDGIAATFTDSPALSTAARYVDVQRGFDSEDCINTVYVEVSNGAETVTNGPWVNFASVAAWGTRAATYKTYDANSPLSPTAGAGLASTVLDSNASPAMKVQSITTYNSTPTIRAAAIAAAPQRRVSVIHRDTTYSCRVLQVTHRITARAGDLRRPATWHTDFVLGSATAVPLPLN</sequence>
<dbReference type="EMBL" id="JBHSQI010000004">
    <property type="protein sequence ID" value="MFC6153649.1"/>
    <property type="molecule type" value="Genomic_DNA"/>
</dbReference>
<keyword evidence="2" id="KW-1185">Reference proteome</keyword>
<protein>
    <recommendedName>
        <fullName evidence="3">Minor tail protein</fullName>
    </recommendedName>
</protein>
<comment type="caution">
    <text evidence="1">The sequence shown here is derived from an EMBL/GenBank/DDBJ whole genome shotgun (WGS) entry which is preliminary data.</text>
</comment>
<dbReference type="RefSeq" id="WP_128220054.1">
    <property type="nucleotide sequence ID" value="NZ_CP034929.1"/>
</dbReference>
<evidence type="ECO:0000313" key="1">
    <source>
        <dbReference type="EMBL" id="MFC6153649.1"/>
    </source>
</evidence>
<proteinExistence type="predicted"/>
<evidence type="ECO:0000313" key="2">
    <source>
        <dbReference type="Proteomes" id="UP001596098"/>
    </source>
</evidence>
<organism evidence="1 2">
    <name type="scientific">Nocardioides yefusunii</name>
    <dbReference type="NCBI Taxonomy" id="2500546"/>
    <lineage>
        <taxon>Bacteria</taxon>
        <taxon>Bacillati</taxon>
        <taxon>Actinomycetota</taxon>
        <taxon>Actinomycetes</taxon>
        <taxon>Propionibacteriales</taxon>
        <taxon>Nocardioidaceae</taxon>
        <taxon>Nocardioides</taxon>
    </lineage>
</organism>
<reference evidence="2" key="1">
    <citation type="journal article" date="2019" name="Int. J. Syst. Evol. Microbiol.">
        <title>The Global Catalogue of Microorganisms (GCM) 10K type strain sequencing project: providing services to taxonomists for standard genome sequencing and annotation.</title>
        <authorList>
            <consortium name="The Broad Institute Genomics Platform"/>
            <consortium name="The Broad Institute Genome Sequencing Center for Infectious Disease"/>
            <person name="Wu L."/>
            <person name="Ma J."/>
        </authorList>
    </citation>
    <scope>NUCLEOTIDE SEQUENCE [LARGE SCALE GENOMIC DNA]</scope>
    <source>
        <strain evidence="2">DFY28</strain>
    </source>
</reference>
<name>A0ABW1QVU5_9ACTN</name>
<evidence type="ECO:0008006" key="3">
    <source>
        <dbReference type="Google" id="ProtNLM"/>
    </source>
</evidence>